<evidence type="ECO:0000256" key="1">
    <source>
        <dbReference type="ARBA" id="ARBA00004141"/>
    </source>
</evidence>
<feature type="transmembrane region" description="Helical" evidence="6">
    <location>
        <begin position="82"/>
        <end position="100"/>
    </location>
</feature>
<name>A0ABS7KYS1_CLOSR</name>
<gene>
    <name evidence="7" type="ORF">K5V21_10895</name>
</gene>
<feature type="transmembrane region" description="Helical" evidence="6">
    <location>
        <begin position="210"/>
        <end position="238"/>
    </location>
</feature>
<protein>
    <submittedName>
        <fullName evidence="7">FtsW/RodA/SpoVE family cell cycle protein</fullName>
    </submittedName>
</protein>
<evidence type="ECO:0000256" key="2">
    <source>
        <dbReference type="ARBA" id="ARBA00022692"/>
    </source>
</evidence>
<keyword evidence="5 6" id="KW-0472">Membrane</keyword>
<dbReference type="EMBL" id="JAIKTU010000008">
    <property type="protein sequence ID" value="MBY0755954.1"/>
    <property type="molecule type" value="Genomic_DNA"/>
</dbReference>
<evidence type="ECO:0000313" key="8">
    <source>
        <dbReference type="Proteomes" id="UP001299068"/>
    </source>
</evidence>
<evidence type="ECO:0000313" key="7">
    <source>
        <dbReference type="EMBL" id="MBY0755954.1"/>
    </source>
</evidence>
<feature type="transmembrane region" description="Helical" evidence="6">
    <location>
        <begin position="397"/>
        <end position="419"/>
    </location>
</feature>
<keyword evidence="2 6" id="KW-0812">Transmembrane</keyword>
<dbReference type="InterPro" id="IPR001182">
    <property type="entry name" value="FtsW/RodA"/>
</dbReference>
<dbReference type="Pfam" id="PF01098">
    <property type="entry name" value="FTSW_RODA_SPOVE"/>
    <property type="match status" value="1"/>
</dbReference>
<proteinExistence type="predicted"/>
<comment type="subcellular location">
    <subcellularLocation>
        <location evidence="1">Membrane</location>
        <topology evidence="1">Multi-pass membrane protein</topology>
    </subcellularLocation>
</comment>
<accession>A0ABS7KYS1</accession>
<organism evidence="7 8">
    <name type="scientific">Clostridium sardiniense</name>
    <name type="common">Clostridium absonum</name>
    <dbReference type="NCBI Taxonomy" id="29369"/>
    <lineage>
        <taxon>Bacteria</taxon>
        <taxon>Bacillati</taxon>
        <taxon>Bacillota</taxon>
        <taxon>Clostridia</taxon>
        <taxon>Eubacteriales</taxon>
        <taxon>Clostridiaceae</taxon>
        <taxon>Clostridium</taxon>
    </lineage>
</organism>
<comment type="caution">
    <text evidence="7">The sequence shown here is derived from an EMBL/GenBank/DDBJ whole genome shotgun (WGS) entry which is preliminary data.</text>
</comment>
<feature type="transmembrane region" description="Helical" evidence="6">
    <location>
        <begin position="250"/>
        <end position="272"/>
    </location>
</feature>
<reference evidence="7 8" key="1">
    <citation type="journal article" date="2021" name="Cell Host Microbe">
        <title>in vivo commensal control of Clostridioides difficile virulence.</title>
        <authorList>
            <person name="Girinathan B.P."/>
            <person name="Dibenedetto N."/>
            <person name="Worley J.N."/>
            <person name="Peltier J."/>
            <person name="Arrieta-Ortiz M.L."/>
            <person name="Rupa Christinal Immanuel S."/>
            <person name="Lavin R."/>
            <person name="Delaney M.L."/>
            <person name="Cummins C."/>
            <person name="Hoffmann M."/>
            <person name="Luo Y."/>
            <person name="Gonzalez-Escalona N."/>
            <person name="Allard M."/>
            <person name="Onderdonk A.B."/>
            <person name="Gerber G.K."/>
            <person name="Sonenshein A.L."/>
            <person name="Baliga N."/>
            <person name="Dupuy B."/>
            <person name="Bry L."/>
        </authorList>
    </citation>
    <scope>NUCLEOTIDE SEQUENCE [LARGE SCALE GENOMIC DNA]</scope>
    <source>
        <strain evidence="7 8">DSM 599</strain>
    </source>
</reference>
<feature type="transmembrane region" description="Helical" evidence="6">
    <location>
        <begin position="322"/>
        <end position="348"/>
    </location>
</feature>
<keyword evidence="8" id="KW-1185">Reference proteome</keyword>
<dbReference type="RefSeq" id="WP_221861281.1">
    <property type="nucleotide sequence ID" value="NZ_JAIKTU010000008.1"/>
</dbReference>
<dbReference type="Proteomes" id="UP001299068">
    <property type="component" value="Unassembled WGS sequence"/>
</dbReference>
<keyword evidence="3" id="KW-0133">Cell shape</keyword>
<evidence type="ECO:0000256" key="6">
    <source>
        <dbReference type="SAM" id="Phobius"/>
    </source>
</evidence>
<dbReference type="PANTHER" id="PTHR30474">
    <property type="entry name" value="CELL CYCLE PROTEIN"/>
    <property type="match status" value="1"/>
</dbReference>
<evidence type="ECO:0000256" key="4">
    <source>
        <dbReference type="ARBA" id="ARBA00022989"/>
    </source>
</evidence>
<feature type="transmembrane region" description="Helical" evidence="6">
    <location>
        <begin position="360"/>
        <end position="382"/>
    </location>
</feature>
<dbReference type="PANTHER" id="PTHR30474:SF1">
    <property type="entry name" value="PEPTIDOGLYCAN GLYCOSYLTRANSFERASE MRDB"/>
    <property type="match status" value="1"/>
</dbReference>
<evidence type="ECO:0000256" key="5">
    <source>
        <dbReference type="ARBA" id="ARBA00023136"/>
    </source>
</evidence>
<keyword evidence="4 6" id="KW-1133">Transmembrane helix</keyword>
<evidence type="ECO:0000256" key="3">
    <source>
        <dbReference type="ARBA" id="ARBA00022960"/>
    </source>
</evidence>
<feature type="transmembrane region" description="Helical" evidence="6">
    <location>
        <begin position="145"/>
        <end position="162"/>
    </location>
</feature>
<feature type="transmembrane region" description="Helical" evidence="6">
    <location>
        <begin position="112"/>
        <end position="133"/>
    </location>
</feature>
<dbReference type="InterPro" id="IPR047928">
    <property type="entry name" value="Perm_prefix_1"/>
</dbReference>
<dbReference type="NCBIfam" id="NF038403">
    <property type="entry name" value="perm_prefix_1"/>
    <property type="match status" value="1"/>
</dbReference>
<sequence length="435" mass="49391">MNIENNKLVNDYLDNVCSNIRNTRMHSEIREELLCHIEDRFLSDLDKGLDDEEAIKNAVTVMGDYKKVGNDLNKIHKPSIEWGILISTILILCIGLIALNSLSNSLDLRELFISRSLVFSLIGIVLLFLSSYFNYIKLNVWSKKIYITSILLLLLCLFHEEVIGGSRAFLVLGSVSINILELSPILILISLCNLVKGVKECKSKMDFLEVYTLCFMPLIFMITFRNIPCIAIYVVGVCTILKIKKYKNRYILIPILVCFLLFLFALDGYRFMRLTSFLNPSSDPQGGTYIYNQIHTALSNSVFIGQANDFTTYLMPGFEGDFIFTFIIYRFGFLAGFITVLLCGFLLFKISKILMKVKNTYNKSLIIIMLTTLCIKFIYGILMNLGMAPHIPISIPFLSYGGTSGIINLMLIGLILNIYKIRNLSNIESLNTCNK</sequence>